<evidence type="ECO:0000313" key="3">
    <source>
        <dbReference type="Proteomes" id="UP000299102"/>
    </source>
</evidence>
<dbReference type="Proteomes" id="UP000299102">
    <property type="component" value="Unassembled WGS sequence"/>
</dbReference>
<proteinExistence type="predicted"/>
<reference evidence="2 3" key="1">
    <citation type="journal article" date="2019" name="Commun. Biol.">
        <title>The bagworm genome reveals a unique fibroin gene that provides high tensile strength.</title>
        <authorList>
            <person name="Kono N."/>
            <person name="Nakamura H."/>
            <person name="Ohtoshi R."/>
            <person name="Tomita M."/>
            <person name="Numata K."/>
            <person name="Arakawa K."/>
        </authorList>
    </citation>
    <scope>NUCLEOTIDE SEQUENCE [LARGE SCALE GENOMIC DNA]</scope>
</reference>
<dbReference type="EMBL" id="BGZK01000345">
    <property type="protein sequence ID" value="GBP38257.1"/>
    <property type="molecule type" value="Genomic_DNA"/>
</dbReference>
<feature type="compositionally biased region" description="Basic residues" evidence="1">
    <location>
        <begin position="55"/>
        <end position="64"/>
    </location>
</feature>
<evidence type="ECO:0000313" key="2">
    <source>
        <dbReference type="EMBL" id="GBP38257.1"/>
    </source>
</evidence>
<evidence type="ECO:0000256" key="1">
    <source>
        <dbReference type="SAM" id="MobiDB-lite"/>
    </source>
</evidence>
<comment type="caution">
    <text evidence="2">The sequence shown here is derived from an EMBL/GenBank/DDBJ whole genome shotgun (WGS) entry which is preliminary data.</text>
</comment>
<gene>
    <name evidence="2" type="ORF">EVAR_18137_1</name>
</gene>
<organism evidence="2 3">
    <name type="scientific">Eumeta variegata</name>
    <name type="common">Bagworm moth</name>
    <name type="synonym">Eumeta japonica</name>
    <dbReference type="NCBI Taxonomy" id="151549"/>
    <lineage>
        <taxon>Eukaryota</taxon>
        <taxon>Metazoa</taxon>
        <taxon>Ecdysozoa</taxon>
        <taxon>Arthropoda</taxon>
        <taxon>Hexapoda</taxon>
        <taxon>Insecta</taxon>
        <taxon>Pterygota</taxon>
        <taxon>Neoptera</taxon>
        <taxon>Endopterygota</taxon>
        <taxon>Lepidoptera</taxon>
        <taxon>Glossata</taxon>
        <taxon>Ditrysia</taxon>
        <taxon>Tineoidea</taxon>
        <taxon>Psychidae</taxon>
        <taxon>Oiketicinae</taxon>
        <taxon>Eumeta</taxon>
    </lineage>
</organism>
<protein>
    <submittedName>
        <fullName evidence="2">Uncharacterized protein</fullName>
    </submittedName>
</protein>
<keyword evidence="3" id="KW-1185">Reference proteome</keyword>
<feature type="region of interest" description="Disordered" evidence="1">
    <location>
        <begin position="24"/>
        <end position="74"/>
    </location>
</feature>
<dbReference type="AlphaFoldDB" id="A0A4C1VIY4"/>
<name>A0A4C1VIY4_EUMVA</name>
<sequence>MSSCLGRGYRNNRLYIAFSNLQDKDNENRRSLSRSSTRSNTKNVHRTRSAEGRKNDRRGRRTQRRCPECGAYDD</sequence>
<accession>A0A4C1VIY4</accession>